<name>A0A126QLG4_9BACT</name>
<evidence type="ECO:0000256" key="1">
    <source>
        <dbReference type="ARBA" id="ARBA00022729"/>
    </source>
</evidence>
<reference evidence="3 5" key="1">
    <citation type="journal article" date="2016" name="Front. Microbiol.">
        <title>Genome Sequence of the Piezophilic, Mesophilic Sulfate-Reducing Bacterium Desulfovibrio indicus J2T.</title>
        <authorList>
            <person name="Cao J."/>
            <person name="Maignien L."/>
            <person name="Shao Z."/>
            <person name="Alain K."/>
            <person name="Jebbar M."/>
        </authorList>
    </citation>
    <scope>NUCLEOTIDE SEQUENCE [LARGE SCALE GENOMIC DNA]</scope>
    <source>
        <strain evidence="3 5">J2</strain>
    </source>
</reference>
<dbReference type="EMBL" id="CP014206">
    <property type="protein sequence ID" value="AMK10639.1"/>
    <property type="molecule type" value="Genomic_DNA"/>
</dbReference>
<evidence type="ECO:0000313" key="4">
    <source>
        <dbReference type="EMBL" id="TDT91611.1"/>
    </source>
</evidence>
<keyword evidence="5" id="KW-1185">Reference proteome</keyword>
<dbReference type="KEGG" id="dej:AWY79_05690"/>
<gene>
    <name evidence="3" type="ORF">AWY79_05690</name>
    <name evidence="4" type="ORF">EDC59_1018</name>
</gene>
<dbReference type="AlphaFoldDB" id="A0A126QLG4"/>
<sequence>MSTCRIPHPSPALLATVLLAWALTAVFPNRVLAERLILAADAWCPFNCAPEADLPGFMIDIASAVFEESGHTVEYVVMPWKRAVDEARNGGVDGVVGALRDDAPGFIFPDNESGMARIGFYTLKDSDWTYSDRDSLGTRIFGTARGYSYGREIDAMIAEKVLKVDEVGGISPLVYNLCKLREGRIDAVVAERSALESETLRLNITDEIRYAGSPEEGEPVYIAFAPGKPRSGEYARMLSRGMDALRRSGRLEAILKRYGVRDWK</sequence>
<dbReference type="Pfam" id="PF00497">
    <property type="entry name" value="SBP_bac_3"/>
    <property type="match status" value="1"/>
</dbReference>
<dbReference type="RefSeq" id="WP_066801437.1">
    <property type="nucleotide sequence ID" value="NZ_CP014206.1"/>
</dbReference>
<dbReference type="SUPFAM" id="SSF53850">
    <property type="entry name" value="Periplasmic binding protein-like II"/>
    <property type="match status" value="1"/>
</dbReference>
<dbReference type="EMBL" id="SOBK01000001">
    <property type="protein sequence ID" value="TDT91611.1"/>
    <property type="molecule type" value="Genomic_DNA"/>
</dbReference>
<dbReference type="InterPro" id="IPR001638">
    <property type="entry name" value="Solute-binding_3/MltF_N"/>
</dbReference>
<reference evidence="4 6" key="2">
    <citation type="submission" date="2019-03" db="EMBL/GenBank/DDBJ databases">
        <title>Genomic Encyclopedia of Type Strains, Phase IV (KMG-IV): sequencing the most valuable type-strain genomes for metagenomic binning, comparative biology and taxonomic classification.</title>
        <authorList>
            <person name="Goeker M."/>
        </authorList>
    </citation>
    <scope>NUCLEOTIDE SEQUENCE [LARGE SCALE GENOMIC DNA]</scope>
    <source>
        <strain evidence="4 6">DSM 101483</strain>
    </source>
</reference>
<keyword evidence="1" id="KW-0732">Signal</keyword>
<feature type="domain" description="Solute-binding protein family 3/N-terminal" evidence="2">
    <location>
        <begin position="35"/>
        <end position="262"/>
    </location>
</feature>
<evidence type="ECO:0000259" key="2">
    <source>
        <dbReference type="SMART" id="SM00062"/>
    </source>
</evidence>
<organism evidence="4 6">
    <name type="scientific">Pseudodesulfovibrio indicus</name>
    <dbReference type="NCBI Taxonomy" id="1716143"/>
    <lineage>
        <taxon>Bacteria</taxon>
        <taxon>Pseudomonadati</taxon>
        <taxon>Thermodesulfobacteriota</taxon>
        <taxon>Desulfovibrionia</taxon>
        <taxon>Desulfovibrionales</taxon>
        <taxon>Desulfovibrionaceae</taxon>
    </lineage>
</organism>
<proteinExistence type="predicted"/>
<dbReference type="Gene3D" id="3.40.190.10">
    <property type="entry name" value="Periplasmic binding protein-like II"/>
    <property type="match status" value="2"/>
</dbReference>
<dbReference type="Proteomes" id="UP000295506">
    <property type="component" value="Unassembled WGS sequence"/>
</dbReference>
<dbReference type="SMART" id="SM00062">
    <property type="entry name" value="PBPb"/>
    <property type="match status" value="1"/>
</dbReference>
<dbReference type="OrthoDB" id="5421182at2"/>
<protein>
    <submittedName>
        <fullName evidence="4">Amino acid ABC transporter substrate-binding protein (PAAT family)</fullName>
    </submittedName>
</protein>
<dbReference type="Proteomes" id="UP000055611">
    <property type="component" value="Chromosome"/>
</dbReference>
<accession>A0A126QLG4</accession>
<evidence type="ECO:0000313" key="6">
    <source>
        <dbReference type="Proteomes" id="UP000295506"/>
    </source>
</evidence>
<dbReference type="PANTHER" id="PTHR35936">
    <property type="entry name" value="MEMBRANE-BOUND LYTIC MUREIN TRANSGLYCOSYLASE F"/>
    <property type="match status" value="1"/>
</dbReference>
<evidence type="ECO:0000313" key="5">
    <source>
        <dbReference type="Proteomes" id="UP000055611"/>
    </source>
</evidence>
<dbReference type="PANTHER" id="PTHR35936:SF25">
    <property type="entry name" value="ABC TRANSPORTER SUBSTRATE-BINDING PROTEIN"/>
    <property type="match status" value="1"/>
</dbReference>
<evidence type="ECO:0000313" key="3">
    <source>
        <dbReference type="EMBL" id="AMK10639.1"/>
    </source>
</evidence>